<dbReference type="SUPFAM" id="SSF53850">
    <property type="entry name" value="Periplasmic binding protein-like II"/>
    <property type="match status" value="1"/>
</dbReference>
<gene>
    <name evidence="1" type="ORF">GC098_20370</name>
</gene>
<name>A0ABX1Y1H6_9BACL</name>
<keyword evidence="2" id="KW-1185">Reference proteome</keyword>
<dbReference type="Proteomes" id="UP000616779">
    <property type="component" value="Unassembled WGS sequence"/>
</dbReference>
<organism evidence="1 2">
    <name type="scientific">Paenibacillus phytorum</name>
    <dbReference type="NCBI Taxonomy" id="2654977"/>
    <lineage>
        <taxon>Bacteria</taxon>
        <taxon>Bacillati</taxon>
        <taxon>Bacillota</taxon>
        <taxon>Bacilli</taxon>
        <taxon>Bacillales</taxon>
        <taxon>Paenibacillaceae</taxon>
        <taxon>Paenibacillus</taxon>
    </lineage>
</organism>
<accession>A0ABX1Y1H6</accession>
<dbReference type="RefSeq" id="WP_171645159.1">
    <property type="nucleotide sequence ID" value="NZ_WHOA01000135.1"/>
</dbReference>
<evidence type="ECO:0000313" key="2">
    <source>
        <dbReference type="Proteomes" id="UP000616779"/>
    </source>
</evidence>
<proteinExistence type="predicted"/>
<dbReference type="EMBL" id="WHOA01000135">
    <property type="protein sequence ID" value="NOU73744.1"/>
    <property type="molecule type" value="Genomic_DNA"/>
</dbReference>
<evidence type="ECO:0000313" key="1">
    <source>
        <dbReference type="EMBL" id="NOU73744.1"/>
    </source>
</evidence>
<dbReference type="Gene3D" id="3.40.190.10">
    <property type="entry name" value="Periplasmic binding protein-like II"/>
    <property type="match status" value="1"/>
</dbReference>
<reference evidence="1 2" key="1">
    <citation type="submission" date="2019-10" db="EMBL/GenBank/DDBJ databases">
        <title>Description of Paenibacillus terrestris sp. nov.</title>
        <authorList>
            <person name="Carlier A."/>
            <person name="Qi S."/>
        </authorList>
    </citation>
    <scope>NUCLEOTIDE SEQUENCE [LARGE SCALE GENOMIC DNA]</scope>
    <source>
        <strain evidence="1 2">LMG 31458</strain>
    </source>
</reference>
<sequence length="124" mass="13819">MSYGSRENLAESNRPVLTVSLVGPSYLANDSFVKGRQGGDLIANAIQVAQNEGRKDDGQGMSLQILQTKPELTKNGLWMETAAKIITGKEPLDSFDKFVEDWKKRGGDQIIKEATEWYNNKNKK</sequence>
<protein>
    <recommendedName>
        <fullName evidence="3">ABC transporter substrate-binding protein</fullName>
    </recommendedName>
</protein>
<evidence type="ECO:0008006" key="3">
    <source>
        <dbReference type="Google" id="ProtNLM"/>
    </source>
</evidence>
<comment type="caution">
    <text evidence="1">The sequence shown here is derived from an EMBL/GenBank/DDBJ whole genome shotgun (WGS) entry which is preliminary data.</text>
</comment>